<dbReference type="GO" id="GO:0005886">
    <property type="term" value="C:plasma membrane"/>
    <property type="evidence" value="ECO:0007669"/>
    <property type="project" value="UniProtKB-SubCell"/>
</dbReference>
<comment type="subcellular location">
    <subcellularLocation>
        <location evidence="1">Cell membrane</location>
        <topology evidence="1">Peripheral membrane protein</topology>
    </subcellularLocation>
</comment>
<dbReference type="SMART" id="SM00382">
    <property type="entry name" value="AAA"/>
    <property type="match status" value="1"/>
</dbReference>
<dbReference type="PANTHER" id="PTHR42788">
    <property type="entry name" value="TAURINE IMPORT ATP-BINDING PROTEIN-RELATED"/>
    <property type="match status" value="1"/>
</dbReference>
<dbReference type="PANTHER" id="PTHR42788:SF7">
    <property type="entry name" value="NITRATE ABC TRANSPORTER ATP-BINDING PROTEIN"/>
    <property type="match status" value="1"/>
</dbReference>
<dbReference type="Pfam" id="PF00005">
    <property type="entry name" value="ABC_tran"/>
    <property type="match status" value="1"/>
</dbReference>
<evidence type="ECO:0000256" key="1">
    <source>
        <dbReference type="ARBA" id="ARBA00004202"/>
    </source>
</evidence>
<dbReference type="Proteomes" id="UP000463470">
    <property type="component" value="Unassembled WGS sequence"/>
</dbReference>
<evidence type="ECO:0000313" key="8">
    <source>
        <dbReference type="EMBL" id="MZP29927.1"/>
    </source>
</evidence>
<evidence type="ECO:0000256" key="5">
    <source>
        <dbReference type="ARBA" id="ARBA00022840"/>
    </source>
</evidence>
<keyword evidence="3" id="KW-1003">Cell membrane</keyword>
<keyword evidence="4" id="KW-0547">Nucleotide-binding</keyword>
<dbReference type="GO" id="GO:0005524">
    <property type="term" value="F:ATP binding"/>
    <property type="evidence" value="ECO:0007669"/>
    <property type="project" value="UniProtKB-KW"/>
</dbReference>
<dbReference type="InterPro" id="IPR003593">
    <property type="entry name" value="AAA+_ATPase"/>
</dbReference>
<organism evidence="8 9">
    <name type="scientific">Heliomicrobium undosum</name>
    <dbReference type="NCBI Taxonomy" id="121734"/>
    <lineage>
        <taxon>Bacteria</taxon>
        <taxon>Bacillati</taxon>
        <taxon>Bacillota</taxon>
        <taxon>Clostridia</taxon>
        <taxon>Eubacteriales</taxon>
        <taxon>Heliobacteriaceae</taxon>
        <taxon>Heliomicrobium</taxon>
    </lineage>
</organism>
<reference evidence="8 9" key="1">
    <citation type="submission" date="2020-01" db="EMBL/GenBank/DDBJ databases">
        <title>Whole-genome sequence of Heliobacterium undosum DSM 13378.</title>
        <authorList>
            <person name="Kyndt J.A."/>
            <person name="Meyer T.E."/>
        </authorList>
    </citation>
    <scope>NUCLEOTIDE SEQUENCE [LARGE SCALE GENOMIC DNA]</scope>
    <source>
        <strain evidence="8 9">DSM 13378</strain>
    </source>
</reference>
<dbReference type="AlphaFoldDB" id="A0A845L0F6"/>
<dbReference type="InterPro" id="IPR050166">
    <property type="entry name" value="ABC_transporter_ATP-bind"/>
</dbReference>
<accession>A0A845L0F6</accession>
<dbReference type="PROSITE" id="PS00211">
    <property type="entry name" value="ABC_TRANSPORTER_1"/>
    <property type="match status" value="1"/>
</dbReference>
<dbReference type="GO" id="GO:0016887">
    <property type="term" value="F:ATP hydrolysis activity"/>
    <property type="evidence" value="ECO:0007669"/>
    <property type="project" value="InterPro"/>
</dbReference>
<keyword evidence="6" id="KW-0472">Membrane</keyword>
<evidence type="ECO:0000313" key="9">
    <source>
        <dbReference type="Proteomes" id="UP000463470"/>
    </source>
</evidence>
<keyword evidence="5 8" id="KW-0067">ATP-binding</keyword>
<evidence type="ECO:0000256" key="6">
    <source>
        <dbReference type="ARBA" id="ARBA00023136"/>
    </source>
</evidence>
<comment type="caution">
    <text evidence="8">The sequence shown here is derived from an EMBL/GenBank/DDBJ whole genome shotgun (WGS) entry which is preliminary data.</text>
</comment>
<gene>
    <name evidence="8" type="ORF">GTO91_09450</name>
</gene>
<keyword evidence="9" id="KW-1185">Reference proteome</keyword>
<keyword evidence="2" id="KW-0813">Transport</keyword>
<feature type="domain" description="ABC transporter" evidence="7">
    <location>
        <begin position="4"/>
        <end position="232"/>
    </location>
</feature>
<evidence type="ECO:0000259" key="7">
    <source>
        <dbReference type="PROSITE" id="PS50893"/>
    </source>
</evidence>
<dbReference type="PROSITE" id="PS50893">
    <property type="entry name" value="ABC_TRANSPORTER_2"/>
    <property type="match status" value="1"/>
</dbReference>
<dbReference type="EMBL" id="WXEY01000008">
    <property type="protein sequence ID" value="MZP29927.1"/>
    <property type="molecule type" value="Genomic_DNA"/>
</dbReference>
<sequence>MAFLRMESVALKYPADERWVLQDIDLEIREGEFITVVGPSGCGKSSTIGLLSGLLSPTKGAITLQGRPIEGPGPDRAVVFQDYSLFPWMTALENIRFALRQVGDGSRESAQRYLELVGLGEARNKYPGELSGGMRQRVAIARAFALDAPVYLMDEPFGAVDAKNRIYLQDLLLRLRQESGRPRTVVLVTHDIDEAIYLGDRVVVFSPGPGRIRRVFHVPFTRPRKRFQMAQDLGYRVLRNDILTLLQDGLLEELEKVEGGAGI</sequence>
<dbReference type="InterPro" id="IPR003439">
    <property type="entry name" value="ABC_transporter-like_ATP-bd"/>
</dbReference>
<protein>
    <submittedName>
        <fullName evidence="8">ATP-binding cassette domain-containing protein</fullName>
    </submittedName>
</protein>
<dbReference type="OrthoDB" id="9801958at2"/>
<dbReference type="InterPro" id="IPR017871">
    <property type="entry name" value="ABC_transporter-like_CS"/>
</dbReference>
<dbReference type="Gene3D" id="3.40.50.300">
    <property type="entry name" value="P-loop containing nucleotide triphosphate hydrolases"/>
    <property type="match status" value="1"/>
</dbReference>
<evidence type="ECO:0000256" key="4">
    <source>
        <dbReference type="ARBA" id="ARBA00022741"/>
    </source>
</evidence>
<name>A0A845L0F6_9FIRM</name>
<proteinExistence type="predicted"/>
<dbReference type="RefSeq" id="WP_161258259.1">
    <property type="nucleotide sequence ID" value="NZ_WXEY01000008.1"/>
</dbReference>
<dbReference type="SUPFAM" id="SSF52540">
    <property type="entry name" value="P-loop containing nucleoside triphosphate hydrolases"/>
    <property type="match status" value="1"/>
</dbReference>
<dbReference type="InterPro" id="IPR027417">
    <property type="entry name" value="P-loop_NTPase"/>
</dbReference>
<dbReference type="CDD" id="cd03293">
    <property type="entry name" value="ABC_NrtD_SsuB_transporters"/>
    <property type="match status" value="1"/>
</dbReference>
<evidence type="ECO:0000256" key="3">
    <source>
        <dbReference type="ARBA" id="ARBA00022475"/>
    </source>
</evidence>
<evidence type="ECO:0000256" key="2">
    <source>
        <dbReference type="ARBA" id="ARBA00022448"/>
    </source>
</evidence>